<organism evidence="1 2">
    <name type="scientific">Gemmiger gallinarum</name>
    <dbReference type="NCBI Taxonomy" id="2779354"/>
    <lineage>
        <taxon>Bacteria</taxon>
        <taxon>Bacillati</taxon>
        <taxon>Bacillota</taxon>
        <taxon>Clostridia</taxon>
        <taxon>Eubacteriales</taxon>
        <taxon>Gemmiger</taxon>
    </lineage>
</organism>
<proteinExistence type="predicted"/>
<gene>
    <name evidence="1" type="ORF">INF35_07530</name>
</gene>
<keyword evidence="2" id="KW-1185">Reference proteome</keyword>
<evidence type="ECO:0000313" key="2">
    <source>
        <dbReference type="Proteomes" id="UP000768567"/>
    </source>
</evidence>
<accession>A0ABR9R3C2</accession>
<evidence type="ECO:0008006" key="3">
    <source>
        <dbReference type="Google" id="ProtNLM"/>
    </source>
</evidence>
<dbReference type="RefSeq" id="WP_193501113.1">
    <property type="nucleotide sequence ID" value="NZ_JADCKC010000002.1"/>
</dbReference>
<evidence type="ECO:0000313" key="1">
    <source>
        <dbReference type="EMBL" id="MBE5037633.1"/>
    </source>
</evidence>
<dbReference type="EMBL" id="JADCKC010000002">
    <property type="protein sequence ID" value="MBE5037633.1"/>
    <property type="molecule type" value="Genomic_DNA"/>
</dbReference>
<dbReference type="Proteomes" id="UP000768567">
    <property type="component" value="Unassembled WGS sequence"/>
</dbReference>
<comment type="caution">
    <text evidence="1">The sequence shown here is derived from an EMBL/GenBank/DDBJ whole genome shotgun (WGS) entry which is preliminary data.</text>
</comment>
<protein>
    <recommendedName>
        <fullName evidence="3">Tail fiber protein</fullName>
    </recommendedName>
</protein>
<reference evidence="1 2" key="1">
    <citation type="submission" date="2020-10" db="EMBL/GenBank/DDBJ databases">
        <title>ChiBAC.</title>
        <authorList>
            <person name="Zenner C."/>
            <person name="Hitch T.C.A."/>
            <person name="Clavel T."/>
        </authorList>
    </citation>
    <scope>NUCLEOTIDE SEQUENCE [LARGE SCALE GENOMIC DNA]</scope>
    <source>
        <strain evidence="1 2">DSM 109015</strain>
    </source>
</reference>
<name>A0ABR9R3C2_9FIRM</name>
<sequence length="330" mass="34100">MAETTYYDSPMTGAELDEAFAGLAGMEQTAAQVAQNAETARQYGQIVADNAQGIEQISENLEEILSAADNARAAAQSAGQAAVSESNADTCARQANASAAEAAEAARQAQQIAQGALGWYATEEALRSVHPTGENGQWAIIGSTDTIWTWDGDTAAWVDTGDQVDLSDYYTKIQADSAFAPKSHASTLATYGTGSSAVYGHVKLSDTPGTSGVSDGTAATPKCVQDAVASLSTTKIVLLWTNSSPSSTFPAKKVSLSLSGYHAVLVLGWSYSAEAVCSSILVPVGSKGVITLVGTGTAYRNFSTSSSGVTFEAASVENTATPYKIYGIKL</sequence>